<organism evidence="3 4">
    <name type="scientific">Agrilus planipennis</name>
    <name type="common">Emerald ash borer</name>
    <name type="synonym">Agrilus marcopoli</name>
    <dbReference type="NCBI Taxonomy" id="224129"/>
    <lineage>
        <taxon>Eukaryota</taxon>
        <taxon>Metazoa</taxon>
        <taxon>Ecdysozoa</taxon>
        <taxon>Arthropoda</taxon>
        <taxon>Hexapoda</taxon>
        <taxon>Insecta</taxon>
        <taxon>Pterygota</taxon>
        <taxon>Neoptera</taxon>
        <taxon>Endopterygota</taxon>
        <taxon>Coleoptera</taxon>
        <taxon>Polyphaga</taxon>
        <taxon>Elateriformia</taxon>
        <taxon>Buprestoidea</taxon>
        <taxon>Buprestidae</taxon>
        <taxon>Agrilinae</taxon>
        <taxon>Agrilus</taxon>
    </lineage>
</organism>
<dbReference type="OrthoDB" id="7475679at2759"/>
<feature type="region of interest" description="Disordered" evidence="2">
    <location>
        <begin position="355"/>
        <end position="406"/>
    </location>
</feature>
<sequence length="1137" mass="126837">MEEEIVSPLPIVLETLHGDISADTEEINASIAVDITNATDNKSVSVDDAEPAPVCEDYEGDNSIHGFNLSNVTVIERINVNTQSNDDNNSNSNLTTNSKVCDLDSSVNTKVSDLDLSLTSKGCEGSDSGVEVLDNVSGECRLKRTLSSNSGNYHDFDNVTPARSCDSSIISCCSNYEEAYNILARRNSTLMEDYNLRSGDGTSENGSESSSLSRSSSKASRNKTGITNSKRKNMTPDNRSQQIRNRTGMTNGHLQKPSDKLANKGTPLRSSSSSTSNRSKALPPKLSLSASKKDSNNKSLLRNVATCKTPSTSPADDGRWPSINSKPAPLMGRSTKMSVETPKCRVLTDSIYATFPRRRKDKESKESTNRSGSREGSINKTIFKKQSTTPLRSLPPYPKRKSAPKTKIYHETSIQTALTNEDIEKALAGVMIKPCAPQDVEFNDVSVQVDIANVKAKKTQEQLQDVSAKYEKLMKEFDEQQERLRDTERRLKEEKTEKQGLQEELKHNTERVLAILGNDVNPSTGVAEENVTSDSLVVLESRYRKVGDIVIKQEEEISELNTFCRTLQRELDKSMMVQHTLVQNLQELESETKELQEFMQAEKNALSDALKESEAEIKKLNATLVNKQKEIESKTEECRQLTRLSEQRRLENMDLQSRISALESNYKDILVQGSKISSAAIALSLLISRLDSLNQELIKSYNISEQELEDVIFHNEAYTNSSNSPDLTPEKQKTFDQDNMTGSITSSRASSFVSAIIHAIKNAASQSLLYYRELGSESMHAEVQNTSEILDLETEPCLMMEPVLEDVVLPDTHSQNLVSSSSLANSIRLTRSESLTNLSNSFTQRQFSLDNTESMNTSLISNSSSYSDFGSSTSLLDQIIHLDNLVTKLLKILRIIQIENEEMQTDLQEERDNLVVQVEKQKEGNKIVAKQLKDWETLGSRLKKEVKELKQELGKKNTEIQNVKLEGDKSKKDIEKLNEDICTLSTLCSKCEHNNLTAETTPKSNDKTPVQFEELDLSKEVILLKEKLQGREKQLQEIMDECRASKQVQTENFKIAIEEAKKQYKAIDNALEILHSIQPVVQECPQLAKLQSDLEDLNFQTISSIPLAVPSEFNSSAPVLVRTVTDLEIPSPINSTA</sequence>
<reference evidence="4" key="1">
    <citation type="submission" date="2025-08" db="UniProtKB">
        <authorList>
            <consortium name="RefSeq"/>
        </authorList>
    </citation>
    <scope>IDENTIFICATION</scope>
    <source>
        <tissue evidence="4">Entire body</tissue>
    </source>
</reference>
<feature type="compositionally biased region" description="Polar residues" evidence="2">
    <location>
        <begin position="369"/>
        <end position="391"/>
    </location>
</feature>
<name>A0A7F5RN16_AGRPL</name>
<dbReference type="FunCoup" id="A0A7F5RN16">
    <property type="interactions" value="8"/>
</dbReference>
<evidence type="ECO:0000313" key="3">
    <source>
        <dbReference type="Proteomes" id="UP000192223"/>
    </source>
</evidence>
<feature type="coiled-coil region" evidence="1">
    <location>
        <begin position="585"/>
        <end position="644"/>
    </location>
</feature>
<evidence type="ECO:0000256" key="2">
    <source>
        <dbReference type="SAM" id="MobiDB-lite"/>
    </source>
</evidence>
<accession>A0A7F5RN16</accession>
<protein>
    <submittedName>
        <fullName evidence="4">Uncharacterized protein LOC108745258 isoform X1</fullName>
    </submittedName>
</protein>
<evidence type="ECO:0000313" key="4">
    <source>
        <dbReference type="RefSeq" id="XP_025837326.1"/>
    </source>
</evidence>
<feature type="coiled-coil region" evidence="1">
    <location>
        <begin position="893"/>
        <end position="980"/>
    </location>
</feature>
<dbReference type="KEGG" id="apln:108745258"/>
<dbReference type="Gene3D" id="1.20.5.1160">
    <property type="entry name" value="Vasodilator-stimulated phosphoprotein"/>
    <property type="match status" value="1"/>
</dbReference>
<dbReference type="AlphaFoldDB" id="A0A7F5RN16"/>
<dbReference type="Proteomes" id="UP000192223">
    <property type="component" value="Unplaced"/>
</dbReference>
<dbReference type="InParanoid" id="A0A7F5RN16"/>
<feature type="region of interest" description="Disordered" evidence="2">
    <location>
        <begin position="195"/>
        <end position="338"/>
    </location>
</feature>
<keyword evidence="3" id="KW-1185">Reference proteome</keyword>
<dbReference type="CTD" id="38786"/>
<proteinExistence type="predicted"/>
<evidence type="ECO:0000256" key="1">
    <source>
        <dbReference type="SAM" id="Coils"/>
    </source>
</evidence>
<keyword evidence="1" id="KW-0175">Coiled coil</keyword>
<dbReference type="PANTHER" id="PTHR34360">
    <property type="entry name" value="OS08G0519400 PROTEIN"/>
    <property type="match status" value="1"/>
</dbReference>
<feature type="coiled-coil region" evidence="1">
    <location>
        <begin position="449"/>
        <end position="511"/>
    </location>
</feature>
<dbReference type="GeneID" id="108745258"/>
<feature type="compositionally biased region" description="Low complexity" evidence="2">
    <location>
        <begin position="201"/>
        <end position="224"/>
    </location>
</feature>
<dbReference type="RefSeq" id="XP_025837326.1">
    <property type="nucleotide sequence ID" value="XM_025981541.1"/>
</dbReference>
<gene>
    <name evidence="4" type="primary">LOC108745258</name>
</gene>
<dbReference type="PANTHER" id="PTHR34360:SF1">
    <property type="entry name" value="OS08G0519400 PROTEIN"/>
    <property type="match status" value="1"/>
</dbReference>
<feature type="compositionally biased region" description="Low complexity" evidence="2">
    <location>
        <begin position="269"/>
        <end position="279"/>
    </location>
</feature>
<feature type="compositionally biased region" description="Polar residues" evidence="2">
    <location>
        <begin position="235"/>
        <end position="253"/>
    </location>
</feature>